<feature type="region of interest" description="Disordered" evidence="4">
    <location>
        <begin position="162"/>
        <end position="272"/>
    </location>
</feature>
<dbReference type="PANTHER" id="PTHR11242:SF0">
    <property type="entry name" value="TPR_REGION DOMAIN-CONTAINING PROTEIN"/>
    <property type="match status" value="1"/>
</dbReference>
<evidence type="ECO:0000313" key="5">
    <source>
        <dbReference type="EMBL" id="KAF9336728.1"/>
    </source>
</evidence>
<dbReference type="Pfam" id="PF14559">
    <property type="entry name" value="TPR_19"/>
    <property type="match status" value="1"/>
</dbReference>
<feature type="region of interest" description="Disordered" evidence="4">
    <location>
        <begin position="50"/>
        <end position="79"/>
    </location>
</feature>
<accession>A0A9P5SW34</accession>
<keyword evidence="2 3" id="KW-0802">TPR repeat</keyword>
<organism evidence="5 6">
    <name type="scientific">Podila minutissima</name>
    <dbReference type="NCBI Taxonomy" id="64525"/>
    <lineage>
        <taxon>Eukaryota</taxon>
        <taxon>Fungi</taxon>
        <taxon>Fungi incertae sedis</taxon>
        <taxon>Mucoromycota</taxon>
        <taxon>Mortierellomycotina</taxon>
        <taxon>Mortierellomycetes</taxon>
        <taxon>Mortierellales</taxon>
        <taxon>Mortierellaceae</taxon>
        <taxon>Podila</taxon>
    </lineage>
</organism>
<reference evidence="5" key="1">
    <citation type="journal article" date="2020" name="Fungal Divers.">
        <title>Resolving the Mortierellaceae phylogeny through synthesis of multi-gene phylogenetics and phylogenomics.</title>
        <authorList>
            <person name="Vandepol N."/>
            <person name="Liber J."/>
            <person name="Desiro A."/>
            <person name="Na H."/>
            <person name="Kennedy M."/>
            <person name="Barry K."/>
            <person name="Grigoriev I.V."/>
            <person name="Miller A.N."/>
            <person name="O'Donnell K."/>
            <person name="Stajich J.E."/>
            <person name="Bonito G."/>
        </authorList>
    </citation>
    <scope>NUCLEOTIDE SEQUENCE</scope>
    <source>
        <strain evidence="5">NVP1</strain>
    </source>
</reference>
<protein>
    <recommendedName>
        <fullName evidence="7">TPR-like protein</fullName>
    </recommendedName>
</protein>
<dbReference type="Proteomes" id="UP000696485">
    <property type="component" value="Unassembled WGS sequence"/>
</dbReference>
<dbReference type="PANTHER" id="PTHR11242">
    <property type="entry name" value="ARYL HYDROCARBON RECEPTOR INTERACTING PROTEIN RELATED"/>
    <property type="match status" value="1"/>
</dbReference>
<feature type="compositionally biased region" description="Basic and acidic residues" evidence="4">
    <location>
        <begin position="162"/>
        <end position="174"/>
    </location>
</feature>
<sequence length="272" mass="29163">MATMEEKIKAALAHKDQGNEAFKQGDMKQALTQYHHAVLGLSGLDNKMTGMSMLSGMPPAPGAPESSSSGSGGSATDDQKNEIKTNLAVVYSNMGACHLKNQNYKRAIEVCNKALQYDPANVKAKFRRAQAKLQEGNLAGAEADLNSLGEGVPGVKAELEKLKKKSKDADEKQRKTMGGFLSRGRIIDEEEEERENAARSSSSSTTTTTAPVPTTVAPTTPSPRTTPKSKPTLASKMNAGRKPRPVPREEEYVSTSWSGTAPKIQELAEGEE</sequence>
<evidence type="ECO:0000313" key="6">
    <source>
        <dbReference type="Proteomes" id="UP000696485"/>
    </source>
</evidence>
<dbReference type="AlphaFoldDB" id="A0A9P5SW34"/>
<evidence type="ECO:0008006" key="7">
    <source>
        <dbReference type="Google" id="ProtNLM"/>
    </source>
</evidence>
<dbReference type="InterPro" id="IPR039663">
    <property type="entry name" value="AIP/AIPL1/TTC9"/>
</dbReference>
<dbReference type="EMBL" id="JAAAUY010000049">
    <property type="protein sequence ID" value="KAF9336728.1"/>
    <property type="molecule type" value="Genomic_DNA"/>
</dbReference>
<evidence type="ECO:0000256" key="4">
    <source>
        <dbReference type="SAM" id="MobiDB-lite"/>
    </source>
</evidence>
<evidence type="ECO:0000256" key="3">
    <source>
        <dbReference type="PROSITE-ProRule" id="PRU00339"/>
    </source>
</evidence>
<dbReference type="SUPFAM" id="SSF48452">
    <property type="entry name" value="TPR-like"/>
    <property type="match status" value="1"/>
</dbReference>
<dbReference type="InterPro" id="IPR019734">
    <property type="entry name" value="TPR_rpt"/>
</dbReference>
<proteinExistence type="predicted"/>
<keyword evidence="1" id="KW-0677">Repeat</keyword>
<evidence type="ECO:0000256" key="2">
    <source>
        <dbReference type="ARBA" id="ARBA00022803"/>
    </source>
</evidence>
<dbReference type="PROSITE" id="PS50005">
    <property type="entry name" value="TPR"/>
    <property type="match status" value="1"/>
</dbReference>
<gene>
    <name evidence="5" type="ORF">BG006_007624</name>
</gene>
<dbReference type="SMART" id="SM00028">
    <property type="entry name" value="TPR"/>
    <property type="match status" value="2"/>
</dbReference>
<comment type="caution">
    <text evidence="5">The sequence shown here is derived from an EMBL/GenBank/DDBJ whole genome shotgun (WGS) entry which is preliminary data.</text>
</comment>
<evidence type="ECO:0000256" key="1">
    <source>
        <dbReference type="ARBA" id="ARBA00022737"/>
    </source>
</evidence>
<feature type="repeat" description="TPR" evidence="3">
    <location>
        <begin position="88"/>
        <end position="121"/>
    </location>
</feature>
<keyword evidence="6" id="KW-1185">Reference proteome</keyword>
<dbReference type="PROSITE" id="PS50293">
    <property type="entry name" value="TPR_REGION"/>
    <property type="match status" value="1"/>
</dbReference>
<dbReference type="InterPro" id="IPR011990">
    <property type="entry name" value="TPR-like_helical_dom_sf"/>
</dbReference>
<feature type="compositionally biased region" description="Low complexity" evidence="4">
    <location>
        <begin position="199"/>
        <end position="232"/>
    </location>
</feature>
<name>A0A9P5SW34_9FUNG</name>
<dbReference type="Gene3D" id="1.25.40.10">
    <property type="entry name" value="Tetratricopeptide repeat domain"/>
    <property type="match status" value="1"/>
</dbReference>